<dbReference type="InterPro" id="IPR007391">
    <property type="entry name" value="Vancomycin_resist_VanW"/>
</dbReference>
<accession>A0ABW3EVH5</accession>
<proteinExistence type="predicted"/>
<evidence type="ECO:0000313" key="4">
    <source>
        <dbReference type="Proteomes" id="UP001596972"/>
    </source>
</evidence>
<feature type="domain" description="YoaR-like putative peptidoglycan binding" evidence="2">
    <location>
        <begin position="279"/>
        <end position="346"/>
    </location>
</feature>
<comment type="caution">
    <text evidence="3">The sequence shown here is derived from an EMBL/GenBank/DDBJ whole genome shotgun (WGS) entry which is preliminary data.</text>
</comment>
<organism evidence="3 4">
    <name type="scientific">Actinomadura sediminis</name>
    <dbReference type="NCBI Taxonomy" id="1038904"/>
    <lineage>
        <taxon>Bacteria</taxon>
        <taxon>Bacillati</taxon>
        <taxon>Actinomycetota</taxon>
        <taxon>Actinomycetes</taxon>
        <taxon>Streptosporangiales</taxon>
        <taxon>Thermomonosporaceae</taxon>
        <taxon>Actinomadura</taxon>
    </lineage>
</organism>
<dbReference type="PANTHER" id="PTHR35788">
    <property type="entry name" value="EXPORTED PROTEIN-RELATED"/>
    <property type="match status" value="1"/>
</dbReference>
<dbReference type="Proteomes" id="UP001596972">
    <property type="component" value="Unassembled WGS sequence"/>
</dbReference>
<dbReference type="Pfam" id="PF12229">
    <property type="entry name" value="PG_binding_4"/>
    <property type="match status" value="2"/>
</dbReference>
<protein>
    <submittedName>
        <fullName evidence="3">VanW family protein</fullName>
    </submittedName>
</protein>
<reference evidence="4" key="1">
    <citation type="journal article" date="2019" name="Int. J. Syst. Evol. Microbiol.">
        <title>The Global Catalogue of Microorganisms (GCM) 10K type strain sequencing project: providing services to taxonomists for standard genome sequencing and annotation.</title>
        <authorList>
            <consortium name="The Broad Institute Genomics Platform"/>
            <consortium name="The Broad Institute Genome Sequencing Center for Infectious Disease"/>
            <person name="Wu L."/>
            <person name="Ma J."/>
        </authorList>
    </citation>
    <scope>NUCLEOTIDE SEQUENCE [LARGE SCALE GENOMIC DNA]</scope>
    <source>
        <strain evidence="4">JCM 31202</strain>
    </source>
</reference>
<keyword evidence="4" id="KW-1185">Reference proteome</keyword>
<evidence type="ECO:0000259" key="2">
    <source>
        <dbReference type="Pfam" id="PF12229"/>
    </source>
</evidence>
<evidence type="ECO:0000256" key="1">
    <source>
        <dbReference type="SAM" id="Phobius"/>
    </source>
</evidence>
<sequence>MALQSTRPSSTEQGKARRGARLLLGVRTRPRRATVLAVTMIVLLVAVAYGAAAAYSGPQVPRGTRVLGIDLGGLDERAAVERLGKRAAEGAAQPLRIRAGGHEVSLKPEEAGLSLDARATVEAAMENKFGFFSVFDAVLGGRDVDPRVRVDESKLADALAKANAQIGAPVKPGAVRFHGTTPEVVLPRAGVGLDPRQAAAPIRAAFLRALAGKPAPLDLETGPVQPKVGADAVRRTAEGPARVAVSGPVTLLFGGERLTIEAEGFAPFLTFEPDGAGAMRPRIDGEKLAQAMEPRLREVERPARDATFEIKAGGPRLVPSAAGREAEPKALADAVVSAAVRAQGREANVPLTATEPRLTTEEARKLGVREKISTFTTRHPCCAPRVTNIHTIADILDGHIVRPGETFSLNGIVGKRDRARGFVPAPMILNGRYVDDVGGGISQFATTMFNAVFFGGLEDVQHMPHSFYISRYPAGRESTVSFPQPDFRWRNDSPYGVLVDTSYTDTSITVTFWSTKRYDIESESSERYAIRGFDSKTDTGENCIPMPGADGFKIDVWRIFKQDGKVLRRQKFHTTYLSEPRITCT</sequence>
<keyword evidence="1" id="KW-0812">Transmembrane</keyword>
<dbReference type="EMBL" id="JBHTJA010000057">
    <property type="protein sequence ID" value="MFD0903534.1"/>
    <property type="molecule type" value="Genomic_DNA"/>
</dbReference>
<feature type="domain" description="YoaR-like putative peptidoglycan binding" evidence="2">
    <location>
        <begin position="105"/>
        <end position="205"/>
    </location>
</feature>
<dbReference type="PANTHER" id="PTHR35788:SF1">
    <property type="entry name" value="EXPORTED PROTEIN"/>
    <property type="match status" value="1"/>
</dbReference>
<feature type="transmembrane region" description="Helical" evidence="1">
    <location>
        <begin position="33"/>
        <end position="55"/>
    </location>
</feature>
<gene>
    <name evidence="3" type="ORF">ACFQ11_24285</name>
</gene>
<name>A0ABW3EVH5_9ACTN</name>
<evidence type="ECO:0000313" key="3">
    <source>
        <dbReference type="EMBL" id="MFD0903534.1"/>
    </source>
</evidence>
<keyword evidence="1" id="KW-0472">Membrane</keyword>
<dbReference type="InterPro" id="IPR022029">
    <property type="entry name" value="YoaR-like_PG-bd"/>
</dbReference>
<dbReference type="Pfam" id="PF04294">
    <property type="entry name" value="VanW"/>
    <property type="match status" value="1"/>
</dbReference>
<dbReference type="InterPro" id="IPR052913">
    <property type="entry name" value="Glycopeptide_resist_protein"/>
</dbReference>
<keyword evidence="1" id="KW-1133">Transmembrane helix</keyword>
<dbReference type="RefSeq" id="WP_378302444.1">
    <property type="nucleotide sequence ID" value="NZ_JBHTJA010000057.1"/>
</dbReference>